<dbReference type="EMBL" id="JAPTMU010000008">
    <property type="protein sequence ID" value="KAJ4939317.1"/>
    <property type="molecule type" value="Genomic_DNA"/>
</dbReference>
<proteinExistence type="predicted"/>
<comment type="caution">
    <text evidence="2">The sequence shown here is derived from an EMBL/GenBank/DDBJ whole genome shotgun (WGS) entry which is preliminary data.</text>
</comment>
<feature type="region of interest" description="Disordered" evidence="1">
    <location>
        <begin position="31"/>
        <end position="53"/>
    </location>
</feature>
<reference evidence="2" key="1">
    <citation type="submission" date="2022-11" db="EMBL/GenBank/DDBJ databases">
        <title>Chromosome-level genome of Pogonophryne albipinna.</title>
        <authorList>
            <person name="Jo E."/>
        </authorList>
    </citation>
    <scope>NUCLEOTIDE SEQUENCE</scope>
    <source>
        <strain evidence="2">SGF0006</strain>
        <tissue evidence="2">Muscle</tissue>
    </source>
</reference>
<feature type="non-terminal residue" evidence="2">
    <location>
        <position position="53"/>
    </location>
</feature>
<keyword evidence="3" id="KW-1185">Reference proteome</keyword>
<evidence type="ECO:0000313" key="2">
    <source>
        <dbReference type="EMBL" id="KAJ4939317.1"/>
    </source>
</evidence>
<evidence type="ECO:0000313" key="3">
    <source>
        <dbReference type="Proteomes" id="UP001219934"/>
    </source>
</evidence>
<name>A0AAD6B9K6_9TELE</name>
<organism evidence="2 3">
    <name type="scientific">Pogonophryne albipinna</name>
    <dbReference type="NCBI Taxonomy" id="1090488"/>
    <lineage>
        <taxon>Eukaryota</taxon>
        <taxon>Metazoa</taxon>
        <taxon>Chordata</taxon>
        <taxon>Craniata</taxon>
        <taxon>Vertebrata</taxon>
        <taxon>Euteleostomi</taxon>
        <taxon>Actinopterygii</taxon>
        <taxon>Neopterygii</taxon>
        <taxon>Teleostei</taxon>
        <taxon>Neoteleostei</taxon>
        <taxon>Acanthomorphata</taxon>
        <taxon>Eupercaria</taxon>
        <taxon>Perciformes</taxon>
        <taxon>Notothenioidei</taxon>
        <taxon>Pogonophryne</taxon>
    </lineage>
</organism>
<dbReference type="AlphaFoldDB" id="A0AAD6B9K6"/>
<accession>A0AAD6B9K6</accession>
<evidence type="ECO:0000256" key="1">
    <source>
        <dbReference type="SAM" id="MobiDB-lite"/>
    </source>
</evidence>
<sequence>LAHPRATTAADDGVRVWRRMVAEDVRARIEEGRRREKRRGSGEMNQTKDRGRK</sequence>
<protein>
    <submittedName>
        <fullName evidence="2">Uncharacterized protein</fullName>
    </submittedName>
</protein>
<gene>
    <name evidence="2" type="ORF">JOQ06_028767</name>
</gene>
<dbReference type="Proteomes" id="UP001219934">
    <property type="component" value="Unassembled WGS sequence"/>
</dbReference>
<feature type="non-terminal residue" evidence="2">
    <location>
        <position position="1"/>
    </location>
</feature>